<keyword evidence="2" id="KW-1185">Reference proteome</keyword>
<protein>
    <submittedName>
        <fullName evidence="1">Uncharacterized protein</fullName>
    </submittedName>
</protein>
<sequence>MAIDWKERSEIIKNLVSTAAVVVGGLWVLYQWDTVFPKTRADVQAAAASVRTDVSGAFNVQLDMNDDGSPPPFREDAAAADPGDLQAYCMSHPGAVLVQSTPVFGQLMLKSASGIPVRAEVEQVAVSTAPISSPVIHPPAGQTPSIAPMTITDVATLTDDRMFIGGLRANRVEKGQEVQVAVMFDVKVPVQCAHLERLVLFKAQVALTAIDPAKDRPIGPPVPKIFVTTCQLNPRTAPACNISGIEARGQ</sequence>
<comment type="caution">
    <text evidence="1">The sequence shown here is derived from an EMBL/GenBank/DDBJ whole genome shotgun (WGS) entry which is preliminary data.</text>
</comment>
<accession>A0A2P7QLN7</accession>
<dbReference type="AlphaFoldDB" id="A0A2P7QLN7"/>
<dbReference type="RefSeq" id="WP_106514057.1">
    <property type="nucleotide sequence ID" value="NZ_PXYI01000005.1"/>
</dbReference>
<evidence type="ECO:0000313" key="2">
    <source>
        <dbReference type="Proteomes" id="UP000241167"/>
    </source>
</evidence>
<name>A0A2P7QLN7_9SPHN</name>
<proteinExistence type="predicted"/>
<organism evidence="1 2">
    <name type="scientific">Allosphingosinicella deserti</name>
    <dbReference type="NCBI Taxonomy" id="2116704"/>
    <lineage>
        <taxon>Bacteria</taxon>
        <taxon>Pseudomonadati</taxon>
        <taxon>Pseudomonadota</taxon>
        <taxon>Alphaproteobacteria</taxon>
        <taxon>Sphingomonadales</taxon>
        <taxon>Sphingomonadaceae</taxon>
        <taxon>Allosphingosinicella</taxon>
    </lineage>
</organism>
<evidence type="ECO:0000313" key="1">
    <source>
        <dbReference type="EMBL" id="PSJ38865.1"/>
    </source>
</evidence>
<dbReference type="EMBL" id="PXYI01000005">
    <property type="protein sequence ID" value="PSJ38865.1"/>
    <property type="molecule type" value="Genomic_DNA"/>
</dbReference>
<reference evidence="1 2" key="1">
    <citation type="submission" date="2018-03" db="EMBL/GenBank/DDBJ databases">
        <title>The draft genome of Sphingosinicella sp. GL-C-18.</title>
        <authorList>
            <person name="Liu L."/>
            <person name="Li L."/>
            <person name="Liang L."/>
            <person name="Zhang X."/>
            <person name="Wang T."/>
        </authorList>
    </citation>
    <scope>NUCLEOTIDE SEQUENCE [LARGE SCALE GENOMIC DNA]</scope>
    <source>
        <strain evidence="1 2">GL-C-18</strain>
    </source>
</reference>
<dbReference type="OrthoDB" id="9819582at2"/>
<dbReference type="Proteomes" id="UP000241167">
    <property type="component" value="Unassembled WGS sequence"/>
</dbReference>
<gene>
    <name evidence="1" type="ORF">C7I55_16185</name>
</gene>